<evidence type="ECO:0000313" key="4">
    <source>
        <dbReference type="EMBL" id="PWY79520.1"/>
    </source>
</evidence>
<dbReference type="OrthoDB" id="2560628at2759"/>
<feature type="transmembrane region" description="Helical" evidence="2">
    <location>
        <begin position="40"/>
        <end position="59"/>
    </location>
</feature>
<evidence type="ECO:0000259" key="3">
    <source>
        <dbReference type="Pfam" id="PF24800"/>
    </source>
</evidence>
<keyword evidence="2" id="KW-1133">Transmembrane helix</keyword>
<evidence type="ECO:0000256" key="2">
    <source>
        <dbReference type="SAM" id="Phobius"/>
    </source>
</evidence>
<reference evidence="4 5" key="1">
    <citation type="submission" date="2016-12" db="EMBL/GenBank/DDBJ databases">
        <title>The genomes of Aspergillus section Nigri reveals drivers in fungal speciation.</title>
        <authorList>
            <consortium name="DOE Joint Genome Institute"/>
            <person name="Vesth T.C."/>
            <person name="Nybo J."/>
            <person name="Theobald S."/>
            <person name="Brandl J."/>
            <person name="Frisvad J.C."/>
            <person name="Nielsen K.F."/>
            <person name="Lyhne E.K."/>
            <person name="Kogle M.E."/>
            <person name="Kuo A."/>
            <person name="Riley R."/>
            <person name="Clum A."/>
            <person name="Nolan M."/>
            <person name="Lipzen A."/>
            <person name="Salamov A."/>
            <person name="Henrissat B."/>
            <person name="Wiebenga A."/>
            <person name="De Vries R.P."/>
            <person name="Grigoriev I.V."/>
            <person name="Mortensen U.H."/>
            <person name="Andersen M.R."/>
            <person name="Baker S.E."/>
        </authorList>
    </citation>
    <scope>NUCLEOTIDE SEQUENCE [LARGE SCALE GENOMIC DNA]</scope>
    <source>
        <strain evidence="4 5">CBS 115572</strain>
    </source>
</reference>
<feature type="transmembrane region" description="Helical" evidence="2">
    <location>
        <begin position="215"/>
        <end position="233"/>
    </location>
</feature>
<keyword evidence="5" id="KW-1185">Reference proteome</keyword>
<feature type="transmembrane region" description="Helical" evidence="2">
    <location>
        <begin position="144"/>
        <end position="163"/>
    </location>
</feature>
<dbReference type="Proteomes" id="UP000246702">
    <property type="component" value="Unassembled WGS sequence"/>
</dbReference>
<keyword evidence="2" id="KW-0472">Membrane</keyword>
<evidence type="ECO:0000313" key="5">
    <source>
        <dbReference type="Proteomes" id="UP000246702"/>
    </source>
</evidence>
<sequence>MTIVTVKHVAIAELVVYIPISLVTLLVVLRHGFHKQLGWIYLFIFSGIRIAGAVMEIISEKHPDNTSDVEWATILQSVGLSPLLLSSLGLLKRVFDEICQHGPSSPGSRHNMLLQELSSVSGIATKLIGIYSQKATAISGRSKIVQLLHVPSLIALILSIMGGTDQASSNPSDHAGGKTETRVGIIIFLAVYVALCILWLTTVKDLQRMASSQKRIIGVVLIALPLIACRLLYSLISDFSHDRRFSLVSGDVTIRLCMAIIEEFLVVLMYTILGVFTPRSDANRVPSSPQQWPYGTADPESHTAPIVPRGAGRQKYEPVGPEYSHLRQ</sequence>
<name>A0A317W5T5_9EURO</name>
<feature type="transmembrane region" description="Helical" evidence="2">
    <location>
        <begin position="71"/>
        <end position="91"/>
    </location>
</feature>
<feature type="transmembrane region" description="Helical" evidence="2">
    <location>
        <begin position="253"/>
        <end position="276"/>
    </location>
</feature>
<dbReference type="GeneID" id="37110538"/>
<dbReference type="AlphaFoldDB" id="A0A317W5T5"/>
<gene>
    <name evidence="4" type="ORF">BO94DRAFT_471739</name>
</gene>
<organism evidence="4 5">
    <name type="scientific">Aspergillus sclerotioniger CBS 115572</name>
    <dbReference type="NCBI Taxonomy" id="1450535"/>
    <lineage>
        <taxon>Eukaryota</taxon>
        <taxon>Fungi</taxon>
        <taxon>Dikarya</taxon>
        <taxon>Ascomycota</taxon>
        <taxon>Pezizomycotina</taxon>
        <taxon>Eurotiomycetes</taxon>
        <taxon>Eurotiomycetidae</taxon>
        <taxon>Eurotiales</taxon>
        <taxon>Aspergillaceae</taxon>
        <taxon>Aspergillus</taxon>
        <taxon>Aspergillus subgen. Circumdati</taxon>
    </lineage>
</organism>
<dbReference type="PANTHER" id="PTHR42109:SF2">
    <property type="entry name" value="INTEGRAL MEMBRANE PROTEIN"/>
    <property type="match status" value="1"/>
</dbReference>
<dbReference type="InterPro" id="IPR056119">
    <property type="entry name" value="DUF7702"/>
</dbReference>
<dbReference type="PANTHER" id="PTHR42109">
    <property type="entry name" value="UNPLACED GENOMIC SCAFFOLD UM_SCAF_CONTIG_1.265, WHOLE GENOME SHOTGUN SEQUENCE"/>
    <property type="match status" value="1"/>
</dbReference>
<accession>A0A317W5T5</accession>
<dbReference type="STRING" id="1450535.A0A317W5T5"/>
<dbReference type="EMBL" id="MSFK01000023">
    <property type="protein sequence ID" value="PWY79520.1"/>
    <property type="molecule type" value="Genomic_DNA"/>
</dbReference>
<evidence type="ECO:0000256" key="1">
    <source>
        <dbReference type="SAM" id="MobiDB-lite"/>
    </source>
</evidence>
<protein>
    <recommendedName>
        <fullName evidence="3">DUF7702 domain-containing protein</fullName>
    </recommendedName>
</protein>
<feature type="domain" description="DUF7702" evidence="3">
    <location>
        <begin position="127"/>
        <end position="276"/>
    </location>
</feature>
<keyword evidence="2" id="KW-0812">Transmembrane</keyword>
<comment type="caution">
    <text evidence="4">The sequence shown here is derived from an EMBL/GenBank/DDBJ whole genome shotgun (WGS) entry which is preliminary data.</text>
</comment>
<feature type="region of interest" description="Disordered" evidence="1">
    <location>
        <begin position="282"/>
        <end position="328"/>
    </location>
</feature>
<proteinExistence type="predicted"/>
<dbReference type="RefSeq" id="XP_025465092.1">
    <property type="nucleotide sequence ID" value="XM_025608395.1"/>
</dbReference>
<feature type="transmembrane region" description="Helical" evidence="2">
    <location>
        <begin position="6"/>
        <end position="28"/>
    </location>
</feature>
<dbReference type="Pfam" id="PF24800">
    <property type="entry name" value="DUF7702"/>
    <property type="match status" value="1"/>
</dbReference>
<feature type="transmembrane region" description="Helical" evidence="2">
    <location>
        <begin position="183"/>
        <end position="203"/>
    </location>
</feature>